<protein>
    <submittedName>
        <fullName evidence="1">Uncharacterized protein</fullName>
    </submittedName>
</protein>
<organism evidence="1 2">
    <name type="scientific">Trichonephila clavata</name>
    <name type="common">Joro spider</name>
    <name type="synonym">Nephila clavata</name>
    <dbReference type="NCBI Taxonomy" id="2740835"/>
    <lineage>
        <taxon>Eukaryota</taxon>
        <taxon>Metazoa</taxon>
        <taxon>Ecdysozoa</taxon>
        <taxon>Arthropoda</taxon>
        <taxon>Chelicerata</taxon>
        <taxon>Arachnida</taxon>
        <taxon>Araneae</taxon>
        <taxon>Araneomorphae</taxon>
        <taxon>Entelegynae</taxon>
        <taxon>Araneoidea</taxon>
        <taxon>Nephilidae</taxon>
        <taxon>Trichonephila</taxon>
    </lineage>
</organism>
<evidence type="ECO:0000313" key="2">
    <source>
        <dbReference type="Proteomes" id="UP000887116"/>
    </source>
</evidence>
<dbReference type="Proteomes" id="UP000887116">
    <property type="component" value="Unassembled WGS sequence"/>
</dbReference>
<accession>A0A8X6F6E1</accession>
<reference evidence="1" key="1">
    <citation type="submission" date="2020-07" db="EMBL/GenBank/DDBJ databases">
        <title>Multicomponent nature underlies the extraordinary mechanical properties of spider dragline silk.</title>
        <authorList>
            <person name="Kono N."/>
            <person name="Nakamura H."/>
            <person name="Mori M."/>
            <person name="Yoshida Y."/>
            <person name="Ohtoshi R."/>
            <person name="Malay A.D."/>
            <person name="Moran D.A.P."/>
            <person name="Tomita M."/>
            <person name="Numata K."/>
            <person name="Arakawa K."/>
        </authorList>
    </citation>
    <scope>NUCLEOTIDE SEQUENCE</scope>
</reference>
<evidence type="ECO:0000313" key="1">
    <source>
        <dbReference type="EMBL" id="GFQ71647.1"/>
    </source>
</evidence>
<keyword evidence="2" id="KW-1185">Reference proteome</keyword>
<name>A0A8X6F6E1_TRICU</name>
<dbReference type="AlphaFoldDB" id="A0A8X6F6E1"/>
<sequence>VFLPNSETTIFQWNQNIDFITQDSSTNTFIAAIIIRFAMPD</sequence>
<dbReference type="OrthoDB" id="6447083at2759"/>
<gene>
    <name evidence="1" type="ORF">TNCT_323781</name>
</gene>
<comment type="caution">
    <text evidence="1">The sequence shown here is derived from an EMBL/GenBank/DDBJ whole genome shotgun (WGS) entry which is preliminary data.</text>
</comment>
<dbReference type="EMBL" id="BMAO01031001">
    <property type="protein sequence ID" value="GFQ71647.1"/>
    <property type="molecule type" value="Genomic_DNA"/>
</dbReference>
<proteinExistence type="predicted"/>
<feature type="non-terminal residue" evidence="1">
    <location>
        <position position="1"/>
    </location>
</feature>